<feature type="region of interest" description="Disordered" evidence="1">
    <location>
        <begin position="152"/>
        <end position="180"/>
    </location>
</feature>
<evidence type="ECO:0000313" key="3">
    <source>
        <dbReference type="Proteomes" id="UP000827092"/>
    </source>
</evidence>
<feature type="compositionally biased region" description="Polar residues" evidence="1">
    <location>
        <begin position="254"/>
        <end position="296"/>
    </location>
</feature>
<feature type="compositionally biased region" description="Low complexity" evidence="1">
    <location>
        <begin position="55"/>
        <end position="66"/>
    </location>
</feature>
<comment type="caution">
    <text evidence="2">The sequence shown here is derived from an EMBL/GenBank/DDBJ whole genome shotgun (WGS) entry which is preliminary data.</text>
</comment>
<dbReference type="AlphaFoldDB" id="A0AAV6TIK4"/>
<organism evidence="2 3">
    <name type="scientific">Oedothorax gibbosus</name>
    <dbReference type="NCBI Taxonomy" id="931172"/>
    <lineage>
        <taxon>Eukaryota</taxon>
        <taxon>Metazoa</taxon>
        <taxon>Ecdysozoa</taxon>
        <taxon>Arthropoda</taxon>
        <taxon>Chelicerata</taxon>
        <taxon>Arachnida</taxon>
        <taxon>Araneae</taxon>
        <taxon>Araneomorphae</taxon>
        <taxon>Entelegynae</taxon>
        <taxon>Araneoidea</taxon>
        <taxon>Linyphiidae</taxon>
        <taxon>Erigoninae</taxon>
        <taxon>Oedothorax</taxon>
    </lineage>
</organism>
<feature type="region of interest" description="Disordered" evidence="1">
    <location>
        <begin position="52"/>
        <end position="72"/>
    </location>
</feature>
<proteinExistence type="predicted"/>
<evidence type="ECO:0000313" key="2">
    <source>
        <dbReference type="EMBL" id="KAG8171408.1"/>
    </source>
</evidence>
<sequence>MSLHGDFTDPPSPDQPLFDTNMTGKIQAMDSSEQINEIQDSQGIIAPITYSRPNSPITDVDSSSPSTPAPPATDICRNKLYYQAKLNDTIKARDNFQYLLNENEQLFKPEQKAIHKASIASHESHIGLLKQILSQQAKCPIPNCRFHYPKPDLTNLNTPTKRKNMQSDGSSDEDGFKSPPKKLIARKTLNLNQTVTPTNNKFDALSNIPTAENIPEQIPPQEKVPAVMIPIITDHVNFNWSRPNNFFNYPNYPKSQNQHETNTTADPSSSQTETTNTSAPPPNFWTNRNRPSSAQAPRSEEQKTIADLLKVVDNLTKQVQNMQETINKLSQQITNNVN</sequence>
<reference evidence="2 3" key="1">
    <citation type="journal article" date="2022" name="Nat. Ecol. Evol.">
        <title>A masculinizing supergene underlies an exaggerated male reproductive morph in a spider.</title>
        <authorList>
            <person name="Hendrickx F."/>
            <person name="De Corte Z."/>
            <person name="Sonet G."/>
            <person name="Van Belleghem S.M."/>
            <person name="Kostlbacher S."/>
            <person name="Vangestel C."/>
        </authorList>
    </citation>
    <scope>NUCLEOTIDE SEQUENCE [LARGE SCALE GENOMIC DNA]</scope>
    <source>
        <strain evidence="2">W744_W776</strain>
    </source>
</reference>
<name>A0AAV6TIK4_9ARAC</name>
<gene>
    <name evidence="2" type="ORF">JTE90_011156</name>
</gene>
<dbReference type="EMBL" id="JAFNEN010004012">
    <property type="protein sequence ID" value="KAG8171408.1"/>
    <property type="molecule type" value="Genomic_DNA"/>
</dbReference>
<dbReference type="Proteomes" id="UP000827092">
    <property type="component" value="Unassembled WGS sequence"/>
</dbReference>
<accession>A0AAV6TIK4</accession>
<protein>
    <submittedName>
        <fullName evidence="2">Uncharacterized protein</fullName>
    </submittedName>
</protein>
<feature type="region of interest" description="Disordered" evidence="1">
    <location>
        <begin position="1"/>
        <end position="21"/>
    </location>
</feature>
<evidence type="ECO:0000256" key="1">
    <source>
        <dbReference type="SAM" id="MobiDB-lite"/>
    </source>
</evidence>
<keyword evidence="3" id="KW-1185">Reference proteome</keyword>
<feature type="region of interest" description="Disordered" evidence="1">
    <location>
        <begin position="249"/>
        <end position="302"/>
    </location>
</feature>